<accession>A0A5K3EYI5</accession>
<evidence type="ECO:0000313" key="2">
    <source>
        <dbReference type="WBParaSite" id="MCU_004152-RC"/>
    </source>
</evidence>
<reference evidence="2" key="1">
    <citation type="submission" date="2019-11" db="UniProtKB">
        <authorList>
            <consortium name="WormBaseParasite"/>
        </authorList>
    </citation>
    <scope>IDENTIFICATION</scope>
</reference>
<evidence type="ECO:0000256" key="1">
    <source>
        <dbReference type="SAM" id="MobiDB-lite"/>
    </source>
</evidence>
<name>A0A5K3EYI5_MESCO</name>
<feature type="region of interest" description="Disordered" evidence="1">
    <location>
        <begin position="60"/>
        <end position="81"/>
    </location>
</feature>
<dbReference type="WBParaSite" id="MCU_004152-RC">
    <property type="protein sequence ID" value="MCU_004152-RC"/>
    <property type="gene ID" value="MCU_004152"/>
</dbReference>
<dbReference type="AlphaFoldDB" id="A0A5K3EYI5"/>
<protein>
    <submittedName>
        <fullName evidence="2">Rab-GAP TBC domain-containing protein</fullName>
    </submittedName>
</protein>
<organism evidence="2">
    <name type="scientific">Mesocestoides corti</name>
    <name type="common">Flatworm</name>
    <dbReference type="NCBI Taxonomy" id="53468"/>
    <lineage>
        <taxon>Eukaryota</taxon>
        <taxon>Metazoa</taxon>
        <taxon>Spiralia</taxon>
        <taxon>Lophotrochozoa</taxon>
        <taxon>Platyhelminthes</taxon>
        <taxon>Cestoda</taxon>
        <taxon>Eucestoda</taxon>
        <taxon>Cyclophyllidea</taxon>
        <taxon>Mesocestoididae</taxon>
        <taxon>Mesocestoides</taxon>
    </lineage>
</organism>
<sequence length="81" mass="9660">MQTYGFEDPDFVPKDVYADFQKSYEVVLKRRYARWKLVIDQDSLVRGFQRRARRVQEPCLDDPVGSLRRDATKPNRLPSRL</sequence>
<proteinExistence type="predicted"/>